<evidence type="ECO:0000313" key="1">
    <source>
        <dbReference type="EMBL" id="CCD53199.1"/>
    </source>
</evidence>
<evidence type="ECO:0000313" key="2">
    <source>
        <dbReference type="Proteomes" id="UP000008177"/>
    </source>
</evidence>
<dbReference type="AlphaFoldDB" id="G2YNK1"/>
<proteinExistence type="predicted"/>
<reference evidence="2" key="1">
    <citation type="journal article" date="2011" name="PLoS Genet.">
        <title>Genomic analysis of the necrotrophic fungal pathogens Sclerotinia sclerotiorum and Botrytis cinerea.</title>
        <authorList>
            <person name="Amselem J."/>
            <person name="Cuomo C.A."/>
            <person name="van Kan J.A."/>
            <person name="Viaud M."/>
            <person name="Benito E.P."/>
            <person name="Couloux A."/>
            <person name="Coutinho P.M."/>
            <person name="de Vries R.P."/>
            <person name="Dyer P.S."/>
            <person name="Fillinger S."/>
            <person name="Fournier E."/>
            <person name="Gout L."/>
            <person name="Hahn M."/>
            <person name="Kohn L."/>
            <person name="Lapalu N."/>
            <person name="Plummer K.M."/>
            <person name="Pradier J.M."/>
            <person name="Quevillon E."/>
            <person name="Sharon A."/>
            <person name="Simon A."/>
            <person name="ten Have A."/>
            <person name="Tudzynski B."/>
            <person name="Tudzynski P."/>
            <person name="Wincker P."/>
            <person name="Andrew M."/>
            <person name="Anthouard V."/>
            <person name="Beever R.E."/>
            <person name="Beffa R."/>
            <person name="Benoit I."/>
            <person name="Bouzid O."/>
            <person name="Brault B."/>
            <person name="Chen Z."/>
            <person name="Choquer M."/>
            <person name="Collemare J."/>
            <person name="Cotton P."/>
            <person name="Danchin E.G."/>
            <person name="Da Silva C."/>
            <person name="Gautier A."/>
            <person name="Giraud C."/>
            <person name="Giraud T."/>
            <person name="Gonzalez C."/>
            <person name="Grossetete S."/>
            <person name="Guldener U."/>
            <person name="Henrissat B."/>
            <person name="Howlett B.J."/>
            <person name="Kodira C."/>
            <person name="Kretschmer M."/>
            <person name="Lappartient A."/>
            <person name="Leroch M."/>
            <person name="Levis C."/>
            <person name="Mauceli E."/>
            <person name="Neuveglise C."/>
            <person name="Oeser B."/>
            <person name="Pearson M."/>
            <person name="Poulain J."/>
            <person name="Poussereau N."/>
            <person name="Quesneville H."/>
            <person name="Rascle C."/>
            <person name="Schumacher J."/>
            <person name="Segurens B."/>
            <person name="Sexton A."/>
            <person name="Silva E."/>
            <person name="Sirven C."/>
            <person name="Soanes D.M."/>
            <person name="Talbot N.J."/>
            <person name="Templeton M."/>
            <person name="Yandava C."/>
            <person name="Yarden O."/>
            <person name="Zeng Q."/>
            <person name="Rollins J.A."/>
            <person name="Lebrun M.H."/>
            <person name="Dickman M."/>
        </authorList>
    </citation>
    <scope>NUCLEOTIDE SEQUENCE [LARGE SCALE GENOMIC DNA]</scope>
    <source>
        <strain evidence="2">T4</strain>
    </source>
</reference>
<dbReference type="Proteomes" id="UP000008177">
    <property type="component" value="Unplaced contigs"/>
</dbReference>
<dbReference type="HOGENOM" id="CLU_2812069_0_0_1"/>
<accession>G2YNK1</accession>
<sequence>MKLALAQLRNYFHEVAEMWQKYCLINPNRSNQHITSSPKGCSSTSSQRFQYKVAAAREYKALPACLC</sequence>
<dbReference type="EMBL" id="FQ790346">
    <property type="protein sequence ID" value="CCD53199.1"/>
    <property type="molecule type" value="Genomic_DNA"/>
</dbReference>
<protein>
    <submittedName>
        <fullName evidence="1">Uncharacterized protein</fullName>
    </submittedName>
</protein>
<dbReference type="InParanoid" id="G2YNK1"/>
<organism evidence="1 2">
    <name type="scientific">Botryotinia fuckeliana (strain T4)</name>
    <name type="common">Noble rot fungus</name>
    <name type="synonym">Botrytis cinerea</name>
    <dbReference type="NCBI Taxonomy" id="999810"/>
    <lineage>
        <taxon>Eukaryota</taxon>
        <taxon>Fungi</taxon>
        <taxon>Dikarya</taxon>
        <taxon>Ascomycota</taxon>
        <taxon>Pezizomycotina</taxon>
        <taxon>Leotiomycetes</taxon>
        <taxon>Helotiales</taxon>
        <taxon>Sclerotiniaceae</taxon>
        <taxon>Botrytis</taxon>
    </lineage>
</organism>
<name>G2YNK1_BOTF4</name>
<gene>
    <name evidence="1" type="ORF">BofuT4_P122180.1</name>
</gene>